<dbReference type="InterPro" id="IPR036188">
    <property type="entry name" value="FAD/NAD-bd_sf"/>
</dbReference>
<dbReference type="AlphaFoldDB" id="A0A2A6FP80"/>
<evidence type="ECO:0000313" key="2">
    <source>
        <dbReference type="EMBL" id="PDQ34675.1"/>
    </source>
</evidence>
<protein>
    <submittedName>
        <fullName evidence="2">FAD-dependent oxidoreductase</fullName>
    </submittedName>
</protein>
<proteinExistence type="predicted"/>
<feature type="domain" description="FAD dependent oxidoreductase" evidence="1">
    <location>
        <begin position="52"/>
        <end position="411"/>
    </location>
</feature>
<dbReference type="PANTHER" id="PTHR13847:SF281">
    <property type="entry name" value="FAD DEPENDENT OXIDOREDUCTASE DOMAIN-CONTAINING PROTEIN"/>
    <property type="match status" value="1"/>
</dbReference>
<evidence type="ECO:0000313" key="3">
    <source>
        <dbReference type="Proteomes" id="UP000219994"/>
    </source>
</evidence>
<dbReference type="PANTHER" id="PTHR13847">
    <property type="entry name" value="SARCOSINE DEHYDROGENASE-RELATED"/>
    <property type="match status" value="1"/>
</dbReference>
<sequence>MDDRAPTYSRTKKTPIQEIRASLNTAVSTPFWLDQPQRPPVTPALLEDTTADLLVVGGGYCGLWTALIAKERNPQLDVVLIEGNEIGWAASGRNGGFCESSLTHGEENGRRHFTEDLPTLSRLAAQNFQDFQDTLVRYDIDAEYENTGLLTVATEEYQVAALKRASQEGGSSTRTFYDSRSIQTMMTSPVFRAGMFESDGIALVHPAKLVWGLKRACQQLGVRIFESTPAVKLRGESQCVTVETSTALIRSRKVALATNGFPSLLKRARFLTIPVYDYVLATRPLTRAQLDDIGWASRFGITDSSRQFHYYRLTSDNRIIWGGYDAIYHRGGKVRPAYDQRPATFETLADHFFITFPQLRGISFTHAWGGMIDMSTQFVAFHGLALGGRVAYSAGYTGLGVGATRFGAQVMLDLLSGHSTELTQLKMVRCKPVPIPPEPFAYPAIQLTRRAIDKSDANGGRDGLLLRSMELFGVGFDS</sequence>
<reference evidence="3" key="1">
    <citation type="submission" date="2017-03" db="EMBL/GenBank/DDBJ databases">
        <authorList>
            <person name="Lund M.B."/>
        </authorList>
    </citation>
    <scope>NUCLEOTIDE SEQUENCE [LARGE SCALE GENOMIC DNA]</scope>
</reference>
<organism evidence="2 3">
    <name type="scientific">Candidatus Lumbricidiphila eiseniae</name>
    <dbReference type="NCBI Taxonomy" id="1969409"/>
    <lineage>
        <taxon>Bacteria</taxon>
        <taxon>Bacillati</taxon>
        <taxon>Actinomycetota</taxon>
        <taxon>Actinomycetes</taxon>
        <taxon>Micrococcales</taxon>
        <taxon>Microbacteriaceae</taxon>
        <taxon>Candidatus Lumbricidiphila</taxon>
    </lineage>
</organism>
<accession>A0A2A6FP80</accession>
<dbReference type="Gene3D" id="3.50.50.60">
    <property type="entry name" value="FAD/NAD(P)-binding domain"/>
    <property type="match status" value="1"/>
</dbReference>
<dbReference type="Gene3D" id="3.30.9.10">
    <property type="entry name" value="D-Amino Acid Oxidase, subunit A, domain 2"/>
    <property type="match status" value="1"/>
</dbReference>
<evidence type="ECO:0000259" key="1">
    <source>
        <dbReference type="Pfam" id="PF01266"/>
    </source>
</evidence>
<dbReference type="GO" id="GO:0005737">
    <property type="term" value="C:cytoplasm"/>
    <property type="evidence" value="ECO:0007669"/>
    <property type="project" value="TreeGrafter"/>
</dbReference>
<dbReference type="SUPFAM" id="SSF51905">
    <property type="entry name" value="FAD/NAD(P)-binding domain"/>
    <property type="match status" value="1"/>
</dbReference>
<dbReference type="InterPro" id="IPR006076">
    <property type="entry name" value="FAD-dep_OxRdtase"/>
</dbReference>
<gene>
    <name evidence="2" type="ORF">B5766_10140</name>
</gene>
<comment type="caution">
    <text evidence="2">The sequence shown here is derived from an EMBL/GenBank/DDBJ whole genome shotgun (WGS) entry which is preliminary data.</text>
</comment>
<dbReference type="Pfam" id="PF01266">
    <property type="entry name" value="DAO"/>
    <property type="match status" value="1"/>
</dbReference>
<dbReference type="Proteomes" id="UP000219994">
    <property type="component" value="Unassembled WGS sequence"/>
</dbReference>
<name>A0A2A6FP80_9MICO</name>
<dbReference type="EMBL" id="NAEP01000049">
    <property type="protein sequence ID" value="PDQ34675.1"/>
    <property type="molecule type" value="Genomic_DNA"/>
</dbReference>